<dbReference type="EMBL" id="SRLO01000081">
    <property type="protein sequence ID" value="TNN77616.1"/>
    <property type="molecule type" value="Genomic_DNA"/>
</dbReference>
<sequence>MDLKPNELLNNRGGGEAATPCLTWPVAYKCGLCPSDADQRWMLSASGAPPSQDPTGDPLVPQEYIVYARVLQQRLQGVVPSDSTGWEINQAREMEASAMPTHGAQIGRKRIDCEDFPKRKITFNFDTSLNSGLWERGVKLRHRGQLAGEREGSEDAAAAAAAAMAHFHLRRRAGAPRRR</sequence>
<proteinExistence type="predicted"/>
<keyword evidence="2" id="KW-1185">Reference proteome</keyword>
<comment type="caution">
    <text evidence="1">The sequence shown here is derived from an EMBL/GenBank/DDBJ whole genome shotgun (WGS) entry which is preliminary data.</text>
</comment>
<gene>
    <name evidence="1" type="ORF">EYF80_012206</name>
</gene>
<name>A0A4Z2II58_9TELE</name>
<accession>A0A4Z2II58</accession>
<dbReference type="AlphaFoldDB" id="A0A4Z2II58"/>
<evidence type="ECO:0000313" key="2">
    <source>
        <dbReference type="Proteomes" id="UP000314294"/>
    </source>
</evidence>
<reference evidence="1 2" key="1">
    <citation type="submission" date="2019-03" db="EMBL/GenBank/DDBJ databases">
        <title>First draft genome of Liparis tanakae, snailfish: a comprehensive survey of snailfish specific genes.</title>
        <authorList>
            <person name="Kim W."/>
            <person name="Song I."/>
            <person name="Jeong J.-H."/>
            <person name="Kim D."/>
            <person name="Kim S."/>
            <person name="Ryu S."/>
            <person name="Song J.Y."/>
            <person name="Lee S.K."/>
        </authorList>
    </citation>
    <scope>NUCLEOTIDE SEQUENCE [LARGE SCALE GENOMIC DNA]</scope>
    <source>
        <tissue evidence="1">Muscle</tissue>
    </source>
</reference>
<protein>
    <submittedName>
        <fullName evidence="1">Uncharacterized protein</fullName>
    </submittedName>
</protein>
<dbReference type="Proteomes" id="UP000314294">
    <property type="component" value="Unassembled WGS sequence"/>
</dbReference>
<organism evidence="1 2">
    <name type="scientific">Liparis tanakae</name>
    <name type="common">Tanaka's snailfish</name>
    <dbReference type="NCBI Taxonomy" id="230148"/>
    <lineage>
        <taxon>Eukaryota</taxon>
        <taxon>Metazoa</taxon>
        <taxon>Chordata</taxon>
        <taxon>Craniata</taxon>
        <taxon>Vertebrata</taxon>
        <taxon>Euteleostomi</taxon>
        <taxon>Actinopterygii</taxon>
        <taxon>Neopterygii</taxon>
        <taxon>Teleostei</taxon>
        <taxon>Neoteleostei</taxon>
        <taxon>Acanthomorphata</taxon>
        <taxon>Eupercaria</taxon>
        <taxon>Perciformes</taxon>
        <taxon>Cottioidei</taxon>
        <taxon>Cottales</taxon>
        <taxon>Liparidae</taxon>
        <taxon>Liparis</taxon>
    </lineage>
</organism>
<evidence type="ECO:0000313" key="1">
    <source>
        <dbReference type="EMBL" id="TNN77616.1"/>
    </source>
</evidence>